<evidence type="ECO:0000256" key="5">
    <source>
        <dbReference type="ARBA" id="ARBA00023284"/>
    </source>
</evidence>
<dbReference type="SUPFAM" id="SSF52833">
    <property type="entry name" value="Thioredoxin-like"/>
    <property type="match status" value="1"/>
</dbReference>
<sequence>MPTVTFQGKPVELSGQEINLGDRAPQVRLVAQDLSEIEIASGKHVQIIVAVPSLDTPVCATEARKFNERAASLPNTEVIVVSMDLPFAMGRFCTTEGIKNLRVASDFRDKEFCRRYGTLIASGALAGLSARAIFVIDTAGVVVYKELVSDIASEPDYDAALDFAELVARNSCSN</sequence>
<dbReference type="NCBIfam" id="NF001808">
    <property type="entry name" value="PRK00522.1"/>
    <property type="match status" value="1"/>
</dbReference>
<evidence type="ECO:0000256" key="2">
    <source>
        <dbReference type="ARBA" id="ARBA00022862"/>
    </source>
</evidence>
<dbReference type="InterPro" id="IPR002065">
    <property type="entry name" value="TPX"/>
</dbReference>
<accession>C8PKS5</accession>
<dbReference type="Gene3D" id="3.40.30.10">
    <property type="entry name" value="Glutaredoxin"/>
    <property type="match status" value="1"/>
</dbReference>
<keyword evidence="9" id="KW-1185">Reference proteome</keyword>
<evidence type="ECO:0000256" key="6">
    <source>
        <dbReference type="HAMAP-Rule" id="MF_00269"/>
    </source>
</evidence>
<dbReference type="InterPro" id="IPR050455">
    <property type="entry name" value="Tpx_Peroxidase_subfamily"/>
</dbReference>
<comment type="subunit">
    <text evidence="6">Homodimer.</text>
</comment>
<name>C8PKS5_9BACT</name>
<dbReference type="HAMAP" id="MF_00269">
    <property type="entry name" value="Tpx"/>
    <property type="match status" value="1"/>
</dbReference>
<feature type="domain" description="Thioredoxin" evidence="7">
    <location>
        <begin position="18"/>
        <end position="169"/>
    </location>
</feature>
<organism evidence="8 9">
    <name type="scientific">Campylobacter gracilis RM3268</name>
    <dbReference type="NCBI Taxonomy" id="553220"/>
    <lineage>
        <taxon>Bacteria</taxon>
        <taxon>Pseudomonadati</taxon>
        <taxon>Campylobacterota</taxon>
        <taxon>Epsilonproteobacteria</taxon>
        <taxon>Campylobacterales</taxon>
        <taxon>Campylobacteraceae</taxon>
        <taxon>Campylobacter</taxon>
    </lineage>
</organism>
<dbReference type="InterPro" id="IPR013766">
    <property type="entry name" value="Thioredoxin_domain"/>
</dbReference>
<evidence type="ECO:0000259" key="7">
    <source>
        <dbReference type="PROSITE" id="PS51352"/>
    </source>
</evidence>
<dbReference type="PANTHER" id="PTHR43110:SF1">
    <property type="entry name" value="THIOL PEROXIDASE"/>
    <property type="match status" value="1"/>
</dbReference>
<dbReference type="AlphaFoldDB" id="C8PKS5"/>
<comment type="function">
    <text evidence="6">Thiol-specific peroxidase that catalyzes the reduction of hydrogen peroxide and organic hydroperoxides to water and alcohols, respectively. Plays a role in cell protection against oxidative stress by detoxifying peroxides.</text>
</comment>
<dbReference type="PROSITE" id="PS01265">
    <property type="entry name" value="TPX"/>
    <property type="match status" value="1"/>
</dbReference>
<comment type="miscellaneous">
    <text evidence="6">The active site is a conserved redox-active cysteine residue, the peroxidatic cysteine (C(P)), which makes the nucleophilic attack on the peroxide substrate. The peroxide oxidizes the C(P)-SH to cysteine sulfenic acid (C(P)-SOH), which then reacts with another cysteine residue, the resolving cysteine (C(R)), to form a disulfide bridge. The disulfide is subsequently reduced by an appropriate electron donor to complete the catalytic cycle. In this atypical 2-Cys peroxiredoxin, C(R) is present in the same subunit to form an intramolecular disulfide. The disulfide is subsequently reduced by thioredoxin.</text>
</comment>
<evidence type="ECO:0000313" key="9">
    <source>
        <dbReference type="Proteomes" id="UP000005709"/>
    </source>
</evidence>
<gene>
    <name evidence="6" type="primary">tpx</name>
    <name evidence="8" type="ORF">CAMGR0001_0298</name>
</gene>
<dbReference type="InterPro" id="IPR036249">
    <property type="entry name" value="Thioredoxin-like_sf"/>
</dbReference>
<dbReference type="RefSeq" id="WP_005872978.1">
    <property type="nucleotide sequence ID" value="NZ_ACYG01000030.1"/>
</dbReference>
<dbReference type="EC" id="1.11.1.24" evidence="6"/>
<dbReference type="OrthoDB" id="9781543at2"/>
<keyword evidence="1 6" id="KW-0575">Peroxidase</keyword>
<feature type="disulfide bond" description="Redox-active" evidence="6">
    <location>
        <begin position="59"/>
        <end position="93"/>
    </location>
</feature>
<dbReference type="STRING" id="824.CGRAC_0018"/>
<keyword evidence="5 6" id="KW-0676">Redox-active center</keyword>
<comment type="catalytic activity">
    <reaction evidence="6">
        <text>a hydroperoxide + [thioredoxin]-dithiol = an alcohol + [thioredoxin]-disulfide + H2O</text>
        <dbReference type="Rhea" id="RHEA:62620"/>
        <dbReference type="Rhea" id="RHEA-COMP:10698"/>
        <dbReference type="Rhea" id="RHEA-COMP:10700"/>
        <dbReference type="ChEBI" id="CHEBI:15377"/>
        <dbReference type="ChEBI" id="CHEBI:29950"/>
        <dbReference type="ChEBI" id="CHEBI:30879"/>
        <dbReference type="ChEBI" id="CHEBI:35924"/>
        <dbReference type="ChEBI" id="CHEBI:50058"/>
        <dbReference type="EC" id="1.11.1.24"/>
    </reaction>
</comment>
<dbReference type="PROSITE" id="PS51352">
    <property type="entry name" value="THIOREDOXIN_2"/>
    <property type="match status" value="1"/>
</dbReference>
<evidence type="ECO:0000256" key="4">
    <source>
        <dbReference type="ARBA" id="ARBA00023157"/>
    </source>
</evidence>
<dbReference type="eggNOG" id="COG2077">
    <property type="taxonomic scope" value="Bacteria"/>
</dbReference>
<dbReference type="GO" id="GO:0008379">
    <property type="term" value="F:thioredoxin peroxidase activity"/>
    <property type="evidence" value="ECO:0007669"/>
    <property type="project" value="UniProtKB-UniRule"/>
</dbReference>
<evidence type="ECO:0000256" key="1">
    <source>
        <dbReference type="ARBA" id="ARBA00022559"/>
    </source>
</evidence>
<feature type="active site" description="Cysteine sulfenic acid (-SOH) intermediate" evidence="6">
    <location>
        <position position="59"/>
    </location>
</feature>
<dbReference type="InterPro" id="IPR018219">
    <property type="entry name" value="Tpx_CS"/>
</dbReference>
<dbReference type="Proteomes" id="UP000005709">
    <property type="component" value="Unassembled WGS sequence"/>
</dbReference>
<proteinExistence type="inferred from homology"/>
<evidence type="ECO:0000256" key="3">
    <source>
        <dbReference type="ARBA" id="ARBA00023002"/>
    </source>
</evidence>
<protein>
    <recommendedName>
        <fullName evidence="6">Thiol peroxidase</fullName>
        <shortName evidence="6">Tpx</shortName>
        <ecNumber evidence="6">1.11.1.24</ecNumber>
    </recommendedName>
    <alternativeName>
        <fullName evidence="6">Peroxiredoxin tpx</fullName>
        <shortName evidence="6">Prx</shortName>
    </alternativeName>
    <alternativeName>
        <fullName evidence="6">Thioredoxin peroxidase</fullName>
    </alternativeName>
    <alternativeName>
        <fullName evidence="6">Thioredoxin-dependent peroxiredoxin</fullName>
    </alternativeName>
</protein>
<dbReference type="EMBL" id="ACYG01000030">
    <property type="protein sequence ID" value="EEV16684.1"/>
    <property type="molecule type" value="Genomic_DNA"/>
</dbReference>
<keyword evidence="4 6" id="KW-1015">Disulfide bond</keyword>
<comment type="caution">
    <text evidence="8">The sequence shown here is derived from an EMBL/GenBank/DDBJ whole genome shotgun (WGS) entry which is preliminary data.</text>
</comment>
<keyword evidence="2 6" id="KW-0049">Antioxidant</keyword>
<dbReference type="CDD" id="cd03014">
    <property type="entry name" value="PRX_Atyp2cys"/>
    <property type="match status" value="1"/>
</dbReference>
<reference evidence="8 9" key="1">
    <citation type="submission" date="2009-07" db="EMBL/GenBank/DDBJ databases">
        <authorList>
            <person name="Madupu R."/>
            <person name="Sebastian Y."/>
            <person name="Durkin A.S."/>
            <person name="Torralba M."/>
            <person name="Methe B."/>
            <person name="Sutton G.G."/>
            <person name="Strausberg R.L."/>
            <person name="Nelson K.E."/>
        </authorList>
    </citation>
    <scope>NUCLEOTIDE SEQUENCE [LARGE SCALE GENOMIC DNA]</scope>
    <source>
        <strain evidence="8 9">RM3268</strain>
    </source>
</reference>
<dbReference type="InterPro" id="IPR013740">
    <property type="entry name" value="Redoxin"/>
</dbReference>
<evidence type="ECO:0000313" key="8">
    <source>
        <dbReference type="EMBL" id="EEV16684.1"/>
    </source>
</evidence>
<dbReference type="Pfam" id="PF08534">
    <property type="entry name" value="Redoxin"/>
    <property type="match status" value="1"/>
</dbReference>
<comment type="similarity">
    <text evidence="6">Belongs to the peroxiredoxin family. Tpx subfamily.</text>
</comment>
<keyword evidence="3 6" id="KW-0560">Oxidoreductase</keyword>
<dbReference type="PANTHER" id="PTHR43110">
    <property type="entry name" value="THIOL PEROXIDASE"/>
    <property type="match status" value="1"/>
</dbReference>